<accession>A0AA35QYR2</accession>
<evidence type="ECO:0000313" key="2">
    <source>
        <dbReference type="EMBL" id="CAI7997406.1"/>
    </source>
</evidence>
<name>A0AA35QYR2_GEOBA</name>
<sequence length="204" mass="22869">MTSSGRARSLLPVSLETAPNYLSLAYRELTEIPREVSAGLASVEILDLSHNNISDLRCLSGLDRLTTLNLDSNRLDSHAKFPSLLNLRVLWVNRNDVTNLSLFVENLAVSCPRLSHLSMMNNAAAPSYFNGGSRQEYYDYRHYVISHWPHLGYLDDTAVGQDERAESQKIYGRRRAKVSSISYSGVPPHGKRKSTSQSAVENMR</sequence>
<reference evidence="2" key="1">
    <citation type="submission" date="2023-03" db="EMBL/GenBank/DDBJ databases">
        <authorList>
            <person name="Steffen K."/>
            <person name="Cardenas P."/>
        </authorList>
    </citation>
    <scope>NUCLEOTIDE SEQUENCE</scope>
</reference>
<dbReference type="Gene3D" id="3.80.10.10">
    <property type="entry name" value="Ribonuclease Inhibitor"/>
    <property type="match status" value="1"/>
</dbReference>
<feature type="compositionally biased region" description="Polar residues" evidence="1">
    <location>
        <begin position="195"/>
        <end position="204"/>
    </location>
</feature>
<dbReference type="EMBL" id="CASHTH010000313">
    <property type="protein sequence ID" value="CAI7997406.1"/>
    <property type="molecule type" value="Genomic_DNA"/>
</dbReference>
<dbReference type="PROSITE" id="PS51450">
    <property type="entry name" value="LRR"/>
    <property type="match status" value="2"/>
</dbReference>
<organism evidence="2 3">
    <name type="scientific">Geodia barretti</name>
    <name type="common">Barrett's horny sponge</name>
    <dbReference type="NCBI Taxonomy" id="519541"/>
    <lineage>
        <taxon>Eukaryota</taxon>
        <taxon>Metazoa</taxon>
        <taxon>Porifera</taxon>
        <taxon>Demospongiae</taxon>
        <taxon>Heteroscleromorpha</taxon>
        <taxon>Tetractinellida</taxon>
        <taxon>Astrophorina</taxon>
        <taxon>Geodiidae</taxon>
        <taxon>Geodia</taxon>
    </lineage>
</organism>
<evidence type="ECO:0000313" key="3">
    <source>
        <dbReference type="Proteomes" id="UP001174909"/>
    </source>
</evidence>
<dbReference type="InterPro" id="IPR043313">
    <property type="entry name" value="LRMDA"/>
</dbReference>
<dbReference type="Proteomes" id="UP001174909">
    <property type="component" value="Unassembled WGS sequence"/>
</dbReference>
<proteinExistence type="predicted"/>
<dbReference type="InterPro" id="IPR032675">
    <property type="entry name" value="LRR_dom_sf"/>
</dbReference>
<keyword evidence="3" id="KW-1185">Reference proteome</keyword>
<feature type="region of interest" description="Disordered" evidence="1">
    <location>
        <begin position="180"/>
        <end position="204"/>
    </location>
</feature>
<dbReference type="PANTHER" id="PTHR46282:SF1">
    <property type="entry name" value="LEUCINE-RICH REPEAT-CONTAINING PROTEIN 72-LIKE"/>
    <property type="match status" value="1"/>
</dbReference>
<dbReference type="Pfam" id="PF13855">
    <property type="entry name" value="LRR_8"/>
    <property type="match status" value="1"/>
</dbReference>
<evidence type="ECO:0000256" key="1">
    <source>
        <dbReference type="SAM" id="MobiDB-lite"/>
    </source>
</evidence>
<comment type="caution">
    <text evidence="2">The sequence shown here is derived from an EMBL/GenBank/DDBJ whole genome shotgun (WGS) entry which is preliminary data.</text>
</comment>
<dbReference type="SUPFAM" id="SSF52058">
    <property type="entry name" value="L domain-like"/>
    <property type="match status" value="1"/>
</dbReference>
<dbReference type="PANTHER" id="PTHR46282">
    <property type="entry name" value="LEUCINE-RICH MELANOCYTE DIFFERENTIATION-ASSOCIATED PROTEIN"/>
    <property type="match status" value="1"/>
</dbReference>
<gene>
    <name evidence="2" type="ORF">GBAR_LOCUS2144</name>
</gene>
<dbReference type="AlphaFoldDB" id="A0AA35QYR2"/>
<protein>
    <submittedName>
        <fullName evidence="2">Leucine-rich melanocyte differentiation-associated protein</fullName>
    </submittedName>
</protein>
<dbReference type="InterPro" id="IPR001611">
    <property type="entry name" value="Leu-rich_rpt"/>
</dbReference>